<dbReference type="GO" id="GO:0005524">
    <property type="term" value="F:ATP binding"/>
    <property type="evidence" value="ECO:0007669"/>
    <property type="project" value="UniProtKB-KW"/>
</dbReference>
<keyword evidence="2" id="KW-0813">Transport</keyword>
<dbReference type="PROSITE" id="PS50893">
    <property type="entry name" value="ABC_TRANSPORTER_2"/>
    <property type="match status" value="1"/>
</dbReference>
<dbReference type="Gene3D" id="3.40.50.300">
    <property type="entry name" value="P-loop containing nucleotide triphosphate hydrolases"/>
    <property type="match status" value="1"/>
</dbReference>
<dbReference type="InterPro" id="IPR003439">
    <property type="entry name" value="ABC_transporter-like_ATP-bd"/>
</dbReference>
<gene>
    <name evidence="5" type="ORF">B1B09_07845</name>
</gene>
<dbReference type="InterPro" id="IPR027417">
    <property type="entry name" value="P-loop_NTPase"/>
</dbReference>
<comment type="caution">
    <text evidence="5">The sequence shown here is derived from an EMBL/GenBank/DDBJ whole genome shotgun (WGS) entry which is preliminary data.</text>
</comment>
<dbReference type="InterPro" id="IPR003593">
    <property type="entry name" value="AAA+_ATPase"/>
</dbReference>
<evidence type="ECO:0000256" key="1">
    <source>
        <dbReference type="ARBA" id="ARBA00005417"/>
    </source>
</evidence>
<dbReference type="GO" id="GO:0016887">
    <property type="term" value="F:ATP hydrolysis activity"/>
    <property type="evidence" value="ECO:0007669"/>
    <property type="project" value="InterPro"/>
</dbReference>
<dbReference type="PANTHER" id="PTHR43335:SF2">
    <property type="entry name" value="ABC TRANSPORTER, ATP-BINDING PROTEIN"/>
    <property type="match status" value="1"/>
</dbReference>
<dbReference type="SMART" id="SM00382">
    <property type="entry name" value="AAA"/>
    <property type="match status" value="1"/>
</dbReference>
<dbReference type="SUPFAM" id="SSF52540">
    <property type="entry name" value="P-loop containing nucleoside triphosphate hydrolases"/>
    <property type="match status" value="1"/>
</dbReference>
<proteinExistence type="inferred from homology"/>
<dbReference type="PROSITE" id="PS00211">
    <property type="entry name" value="ABC_TRANSPORTER_1"/>
    <property type="match status" value="1"/>
</dbReference>
<dbReference type="RefSeq" id="WP_002516364.1">
    <property type="nucleotide sequence ID" value="NZ_AP022844.1"/>
</dbReference>
<dbReference type="PANTHER" id="PTHR43335">
    <property type="entry name" value="ABC TRANSPORTER, ATP-BINDING PROTEIN"/>
    <property type="match status" value="1"/>
</dbReference>
<organism evidence="5 6">
    <name type="scientific">Cutibacterium acnes</name>
    <name type="common">Propionibacterium acnes</name>
    <dbReference type="NCBI Taxonomy" id="1747"/>
    <lineage>
        <taxon>Bacteria</taxon>
        <taxon>Bacillati</taxon>
        <taxon>Actinomycetota</taxon>
        <taxon>Actinomycetes</taxon>
        <taxon>Propionibacteriales</taxon>
        <taxon>Propionibacteriaceae</taxon>
        <taxon>Cutibacterium</taxon>
    </lineage>
</organism>
<dbReference type="GeneID" id="92858017"/>
<sequence>MIELEHISHRYRRRRSLVDISCEFDSGLWGLLGPNGAGKSTLLSILATLREPESGHFRVNGVDVSDDVNTIRSMVGFLPQRFSLPLHFRIRRAVEYAAWARGVESRECCVRAGAALDRVGLVDRADDRVQSLSGGMRQRLGIACAIVGDPAVLLLDEPTVGLDPASRIGVRSLLGELAEDRTVIVSTHLLEDLQEFVSQLAVLSEGELIFEGSYSDLESVGQKHPVRNANDAEAGYLTLLGEAA</sequence>
<evidence type="ECO:0000256" key="3">
    <source>
        <dbReference type="ARBA" id="ARBA00022741"/>
    </source>
</evidence>
<dbReference type="Pfam" id="PF00005">
    <property type="entry name" value="ABC_tran"/>
    <property type="match status" value="1"/>
</dbReference>
<dbReference type="Proteomes" id="UP000226191">
    <property type="component" value="Unassembled WGS sequence"/>
</dbReference>
<evidence type="ECO:0000313" key="5">
    <source>
        <dbReference type="EMBL" id="PGF33818.1"/>
    </source>
</evidence>
<dbReference type="OrthoDB" id="9804819at2"/>
<evidence type="ECO:0000256" key="4">
    <source>
        <dbReference type="ARBA" id="ARBA00022840"/>
    </source>
</evidence>
<dbReference type="AlphaFoldDB" id="A0A8B2VH23"/>
<reference evidence="5 6" key="1">
    <citation type="submission" date="2017-02" db="EMBL/GenBank/DDBJ databases">
        <title>Prevalence of linear plasmids in Cutibacterium acnes isolates obtained from cancerous prostatic tissue.</title>
        <authorList>
            <person name="Davidsson S."/>
            <person name="Bruggemann H."/>
        </authorList>
    </citation>
    <scope>NUCLEOTIDE SEQUENCE [LARGE SCALE GENOMIC DNA]</scope>
    <source>
        <strain evidence="5 6">11-78</strain>
    </source>
</reference>
<name>A0A8B2VH23_CUTAC</name>
<comment type="similarity">
    <text evidence="1">Belongs to the ABC transporter superfamily.</text>
</comment>
<dbReference type="EMBL" id="MVCE01000003">
    <property type="protein sequence ID" value="PGF33818.1"/>
    <property type="molecule type" value="Genomic_DNA"/>
</dbReference>
<dbReference type="CDD" id="cd03264">
    <property type="entry name" value="ABC_drug_resistance_like"/>
    <property type="match status" value="1"/>
</dbReference>
<protein>
    <submittedName>
        <fullName evidence="5">ABC transporter ATP-binding protein</fullName>
    </submittedName>
</protein>
<keyword evidence="4 5" id="KW-0067">ATP-binding</keyword>
<evidence type="ECO:0000313" key="6">
    <source>
        <dbReference type="Proteomes" id="UP000226191"/>
    </source>
</evidence>
<keyword evidence="3" id="KW-0547">Nucleotide-binding</keyword>
<dbReference type="InterPro" id="IPR017871">
    <property type="entry name" value="ABC_transporter-like_CS"/>
</dbReference>
<accession>A0A8B2VH23</accession>
<evidence type="ECO:0000256" key="2">
    <source>
        <dbReference type="ARBA" id="ARBA00022448"/>
    </source>
</evidence>